<sequence>MNMHNIGILALPGFVPFDCSIPFQLFSLACGKSGEHAYDLNFIGDTGRVSSGQFSIEGALPLAAMQEMNTVIVPGVTPSFGVCSQGVLDALRQARDAGIRMASICTGACILAAAGLLDGMQATTHWSVAEELAARYPQIDVEADILFVDNGQVLTSAGLASGIDLCLHMIRQDLGAAAAEELAAFFVVPMERDGGQRQFIRRTGPESGGNLAPLLLWMQENMHKNLTLSSICRQAHMSSRTLNRRFLEQVGAPPMLWLTRARVRRSQALLESSSMSVEEIAASTGFGSAASLRDHFRRTVGTSPTAWRKTFKRYYTGQDMRE</sequence>
<dbReference type="InterPro" id="IPR002818">
    <property type="entry name" value="DJ-1/PfpI"/>
</dbReference>
<dbReference type="InterPro" id="IPR009057">
    <property type="entry name" value="Homeodomain-like_sf"/>
</dbReference>
<organism evidence="5 6">
    <name type="scientific">Desulfovibrio desulfuricans</name>
    <dbReference type="NCBI Taxonomy" id="876"/>
    <lineage>
        <taxon>Bacteria</taxon>
        <taxon>Pseudomonadati</taxon>
        <taxon>Thermodesulfobacteriota</taxon>
        <taxon>Desulfovibrionia</taxon>
        <taxon>Desulfovibrionales</taxon>
        <taxon>Desulfovibrionaceae</taxon>
        <taxon>Desulfovibrio</taxon>
    </lineage>
</organism>
<dbReference type="OMA" id="AQFIVHD"/>
<evidence type="ECO:0000256" key="3">
    <source>
        <dbReference type="ARBA" id="ARBA00023163"/>
    </source>
</evidence>
<evidence type="ECO:0000313" key="6">
    <source>
        <dbReference type="Proteomes" id="UP000182680"/>
    </source>
</evidence>
<dbReference type="EMBL" id="FPIW01000007">
    <property type="protein sequence ID" value="SFW28378.1"/>
    <property type="molecule type" value="Genomic_DNA"/>
</dbReference>
<dbReference type="PANTHER" id="PTHR43130">
    <property type="entry name" value="ARAC-FAMILY TRANSCRIPTIONAL REGULATOR"/>
    <property type="match status" value="1"/>
</dbReference>
<dbReference type="Pfam" id="PF01965">
    <property type="entry name" value="DJ-1_PfpI"/>
    <property type="match status" value="1"/>
</dbReference>
<feature type="domain" description="HTH araC/xylS-type" evidence="4">
    <location>
        <begin position="212"/>
        <end position="310"/>
    </location>
</feature>
<proteinExistence type="predicted"/>
<dbReference type="PANTHER" id="PTHR43130:SF3">
    <property type="entry name" value="HTH-TYPE TRANSCRIPTIONAL REGULATOR RV1931C"/>
    <property type="match status" value="1"/>
</dbReference>
<dbReference type="CDD" id="cd03137">
    <property type="entry name" value="GATase1_AraC_1"/>
    <property type="match status" value="1"/>
</dbReference>
<dbReference type="SUPFAM" id="SSF46689">
    <property type="entry name" value="Homeodomain-like"/>
    <property type="match status" value="2"/>
</dbReference>
<gene>
    <name evidence="5" type="ORF">SAMN02910291_00701</name>
</gene>
<dbReference type="Proteomes" id="UP000182680">
    <property type="component" value="Unassembled WGS sequence"/>
</dbReference>
<dbReference type="Gene3D" id="3.40.50.880">
    <property type="match status" value="1"/>
</dbReference>
<dbReference type="GO" id="GO:0043565">
    <property type="term" value="F:sequence-specific DNA binding"/>
    <property type="evidence" value="ECO:0007669"/>
    <property type="project" value="InterPro"/>
</dbReference>
<evidence type="ECO:0000313" key="5">
    <source>
        <dbReference type="EMBL" id="SFW28378.1"/>
    </source>
</evidence>
<dbReference type="Gene3D" id="1.10.10.60">
    <property type="entry name" value="Homeodomain-like"/>
    <property type="match status" value="1"/>
</dbReference>
<dbReference type="Pfam" id="PF12833">
    <property type="entry name" value="HTH_18"/>
    <property type="match status" value="1"/>
</dbReference>
<dbReference type="SUPFAM" id="SSF52317">
    <property type="entry name" value="Class I glutamine amidotransferase-like"/>
    <property type="match status" value="1"/>
</dbReference>
<keyword evidence="1" id="KW-0805">Transcription regulation</keyword>
<keyword evidence="2 5" id="KW-0238">DNA-binding</keyword>
<comment type="caution">
    <text evidence="5">The sequence shown here is derived from an EMBL/GenBank/DDBJ whole genome shotgun (WGS) entry which is preliminary data.</text>
</comment>
<dbReference type="InterPro" id="IPR018060">
    <property type="entry name" value="HTH_AraC"/>
</dbReference>
<evidence type="ECO:0000256" key="1">
    <source>
        <dbReference type="ARBA" id="ARBA00023015"/>
    </source>
</evidence>
<dbReference type="PROSITE" id="PS00041">
    <property type="entry name" value="HTH_ARAC_FAMILY_1"/>
    <property type="match status" value="1"/>
</dbReference>
<dbReference type="AlphaFoldDB" id="A0AA94HRC9"/>
<evidence type="ECO:0000259" key="4">
    <source>
        <dbReference type="PROSITE" id="PS01124"/>
    </source>
</evidence>
<dbReference type="RefSeq" id="WP_012623701.1">
    <property type="nucleotide sequence ID" value="NZ_FPIW01000007.1"/>
</dbReference>
<dbReference type="InterPro" id="IPR018062">
    <property type="entry name" value="HTH_AraC-typ_CS"/>
</dbReference>
<dbReference type="PROSITE" id="PS01124">
    <property type="entry name" value="HTH_ARAC_FAMILY_2"/>
    <property type="match status" value="1"/>
</dbReference>
<accession>A0AA94HRC9</accession>
<name>A0AA94HRC9_DESDE</name>
<evidence type="ECO:0000256" key="2">
    <source>
        <dbReference type="ARBA" id="ARBA00023125"/>
    </source>
</evidence>
<reference evidence="6" key="1">
    <citation type="submission" date="2016-11" db="EMBL/GenBank/DDBJ databases">
        <authorList>
            <person name="Jaros S."/>
            <person name="Januszkiewicz K."/>
            <person name="Wedrychowicz H."/>
        </authorList>
    </citation>
    <scope>NUCLEOTIDE SEQUENCE [LARGE SCALE GENOMIC DNA]</scope>
    <source>
        <strain evidence="6">DSM 7057</strain>
    </source>
</reference>
<dbReference type="SMART" id="SM00342">
    <property type="entry name" value="HTH_ARAC"/>
    <property type="match status" value="1"/>
</dbReference>
<protein>
    <submittedName>
        <fullName evidence="5">Transcriptional regulator GlxA family, contains an amidase domain and an AraC-type DNA-binding HTH domain</fullName>
    </submittedName>
</protein>
<dbReference type="InterPro" id="IPR029062">
    <property type="entry name" value="Class_I_gatase-like"/>
</dbReference>
<dbReference type="GO" id="GO:0003700">
    <property type="term" value="F:DNA-binding transcription factor activity"/>
    <property type="evidence" value="ECO:0007669"/>
    <property type="project" value="InterPro"/>
</dbReference>
<dbReference type="InterPro" id="IPR052158">
    <property type="entry name" value="INH-QAR"/>
</dbReference>
<keyword evidence="3" id="KW-0804">Transcription</keyword>